<dbReference type="InterPro" id="IPR050482">
    <property type="entry name" value="Sensor_HK_TwoCompSys"/>
</dbReference>
<reference evidence="13 14" key="1">
    <citation type="submission" date="2018-08" db="EMBL/GenBank/DDBJ databases">
        <title>Genomic Encyclopedia of Archaeal and Bacterial Type Strains, Phase II (KMG-II): from individual species to whole genera.</title>
        <authorList>
            <person name="Goeker M."/>
        </authorList>
    </citation>
    <scope>NUCLEOTIDE SEQUENCE [LARGE SCALE GENOMIC DNA]</scope>
    <source>
        <strain evidence="13 14">DSM 100880</strain>
    </source>
</reference>
<dbReference type="InterPro" id="IPR005467">
    <property type="entry name" value="His_kinase_dom"/>
</dbReference>
<evidence type="ECO:0000313" key="14">
    <source>
        <dbReference type="Proteomes" id="UP000257136"/>
    </source>
</evidence>
<dbReference type="SMART" id="SM00028">
    <property type="entry name" value="TPR"/>
    <property type="match status" value="5"/>
</dbReference>
<keyword evidence="7" id="KW-0067">ATP-binding</keyword>
<dbReference type="Pfam" id="PF07730">
    <property type="entry name" value="HisKA_3"/>
    <property type="match status" value="1"/>
</dbReference>
<dbReference type="SUPFAM" id="SSF48452">
    <property type="entry name" value="TPR-like"/>
    <property type="match status" value="2"/>
</dbReference>
<dbReference type="GO" id="GO:0005524">
    <property type="term" value="F:ATP binding"/>
    <property type="evidence" value="ECO:0007669"/>
    <property type="project" value="UniProtKB-KW"/>
</dbReference>
<keyword evidence="3" id="KW-0597">Phosphoprotein</keyword>
<accession>A0A3E0EEU2</accession>
<dbReference type="PROSITE" id="PS50005">
    <property type="entry name" value="TPR"/>
    <property type="match status" value="2"/>
</dbReference>
<dbReference type="OrthoDB" id="9778366at2"/>
<feature type="repeat" description="TPR" evidence="9">
    <location>
        <begin position="237"/>
        <end position="270"/>
    </location>
</feature>
<evidence type="ECO:0000256" key="9">
    <source>
        <dbReference type="PROSITE-ProRule" id="PRU00339"/>
    </source>
</evidence>
<proteinExistence type="predicted"/>
<gene>
    <name evidence="13" type="ORF">C8P67_11064</name>
</gene>
<dbReference type="InterPro" id="IPR019734">
    <property type="entry name" value="TPR_rpt"/>
</dbReference>
<evidence type="ECO:0000256" key="4">
    <source>
        <dbReference type="ARBA" id="ARBA00022679"/>
    </source>
</evidence>
<dbReference type="EC" id="2.7.13.3" evidence="2"/>
<evidence type="ECO:0000256" key="6">
    <source>
        <dbReference type="ARBA" id="ARBA00022777"/>
    </source>
</evidence>
<keyword evidence="10" id="KW-1133">Transmembrane helix</keyword>
<keyword evidence="6 13" id="KW-0418">Kinase</keyword>
<sequence>MPQMFKSIIFLSFLSFFCISNAQNSKKTPSQKSTPLELQEKRVVSDAFNLLNKNEDKKAYKTAHRLLKESRIKASLTNSNLLLAFYFNKRSQIDSSLFYTQKAMRLNPIANDSLTCRLYSLGYNLLAINNKKRGLLGESKKWHIKGIDISQKFNETDLYYTHVHGLALTYSDLGDYNNALKLFQQCLDYKQSREIMIGSYINIGDIYSILKEYEKSNWYLYKVKALCEKGSDFQAKAVIAYNLGANYQYQNKIEEAISLYNEAIEIADKNELPQIAINARLSVGNILLERKKTEEAKDIFSSALNDAIKLGYLTEQGNIYDNLQEISLMQNDYKDAYFYAGKSVKIKDSIAHLQKEKEINELEVKFKTWQKEKEISLLQIENKANVLELKNKEEALQFFNLQEEINQKANENKILSLNNISQKKASEIVSLKKDQLLKTAEINWQKQTKNITFISFVVFLIPIIGLLFLYYQRLKTQRLLNLSEKEISEQKIISLVKDQELKLIKASIKGQDKARAKIAQELHDSIGGNLAAIKLQLNSIASKPDIVHSIREQLEETYQQVRDLSHNLIPEKFSQNKFSSLLEEYQKSLAEIDHLKTSFTAYPRQKIDSITESLQMEIYKIIQELVTNTLKHAKATTIDLQLNYVEDNLNILFEDNGIGFDSQKKEEGIGFKNINSRLYSVSGSMEIDSMINRGTIINIDIPLNEFHFKTE</sequence>
<keyword evidence="9" id="KW-0802">TPR repeat</keyword>
<evidence type="ECO:0000256" key="2">
    <source>
        <dbReference type="ARBA" id="ARBA00012438"/>
    </source>
</evidence>
<dbReference type="SMART" id="SM00387">
    <property type="entry name" value="HATPase_c"/>
    <property type="match status" value="1"/>
</dbReference>
<dbReference type="InterPro" id="IPR011990">
    <property type="entry name" value="TPR-like_helical_dom_sf"/>
</dbReference>
<name>A0A3E0EEU2_9FLAO</name>
<evidence type="ECO:0000259" key="12">
    <source>
        <dbReference type="PROSITE" id="PS50109"/>
    </source>
</evidence>
<dbReference type="PANTHER" id="PTHR24421">
    <property type="entry name" value="NITRATE/NITRITE SENSOR PROTEIN NARX-RELATED"/>
    <property type="match status" value="1"/>
</dbReference>
<feature type="domain" description="Histidine kinase" evidence="12">
    <location>
        <begin position="517"/>
        <end position="705"/>
    </location>
</feature>
<evidence type="ECO:0000256" key="1">
    <source>
        <dbReference type="ARBA" id="ARBA00000085"/>
    </source>
</evidence>
<feature type="chain" id="PRO_5017626660" description="histidine kinase" evidence="11">
    <location>
        <begin position="23"/>
        <end position="711"/>
    </location>
</feature>
<dbReference type="Gene3D" id="1.20.5.1930">
    <property type="match status" value="1"/>
</dbReference>
<keyword evidence="14" id="KW-1185">Reference proteome</keyword>
<keyword evidence="5" id="KW-0547">Nucleotide-binding</keyword>
<dbReference type="InterPro" id="IPR003594">
    <property type="entry name" value="HATPase_dom"/>
</dbReference>
<evidence type="ECO:0000256" key="10">
    <source>
        <dbReference type="SAM" id="Phobius"/>
    </source>
</evidence>
<dbReference type="Pfam" id="PF13424">
    <property type="entry name" value="TPR_12"/>
    <property type="match status" value="1"/>
</dbReference>
<dbReference type="Gene3D" id="1.25.40.10">
    <property type="entry name" value="Tetratricopeptide repeat domain"/>
    <property type="match status" value="2"/>
</dbReference>
<dbReference type="InterPro" id="IPR011712">
    <property type="entry name" value="Sig_transdc_His_kin_sub3_dim/P"/>
</dbReference>
<dbReference type="PROSITE" id="PS50109">
    <property type="entry name" value="HIS_KIN"/>
    <property type="match status" value="1"/>
</dbReference>
<dbReference type="Gene3D" id="3.30.565.10">
    <property type="entry name" value="Histidine kinase-like ATPase, C-terminal domain"/>
    <property type="match status" value="1"/>
</dbReference>
<keyword evidence="10" id="KW-0812">Transmembrane</keyword>
<feature type="transmembrane region" description="Helical" evidence="10">
    <location>
        <begin position="451"/>
        <end position="471"/>
    </location>
</feature>
<dbReference type="PANTHER" id="PTHR24421:SF10">
    <property type="entry name" value="NITRATE_NITRITE SENSOR PROTEIN NARQ"/>
    <property type="match status" value="1"/>
</dbReference>
<dbReference type="GO" id="GO:0046983">
    <property type="term" value="F:protein dimerization activity"/>
    <property type="evidence" value="ECO:0007669"/>
    <property type="project" value="InterPro"/>
</dbReference>
<dbReference type="SUPFAM" id="SSF55874">
    <property type="entry name" value="ATPase domain of HSP90 chaperone/DNA topoisomerase II/histidine kinase"/>
    <property type="match status" value="1"/>
</dbReference>
<feature type="repeat" description="TPR" evidence="9">
    <location>
        <begin position="160"/>
        <end position="193"/>
    </location>
</feature>
<dbReference type="InterPro" id="IPR036890">
    <property type="entry name" value="HATPase_C_sf"/>
</dbReference>
<dbReference type="Pfam" id="PF13181">
    <property type="entry name" value="TPR_8"/>
    <property type="match status" value="1"/>
</dbReference>
<keyword evidence="4" id="KW-0808">Transferase</keyword>
<dbReference type="CDD" id="cd16917">
    <property type="entry name" value="HATPase_UhpB-NarQ-NarX-like"/>
    <property type="match status" value="1"/>
</dbReference>
<organism evidence="13 14">
    <name type="scientific">Flavobacterium aquicola</name>
    <dbReference type="NCBI Taxonomy" id="1682742"/>
    <lineage>
        <taxon>Bacteria</taxon>
        <taxon>Pseudomonadati</taxon>
        <taxon>Bacteroidota</taxon>
        <taxon>Flavobacteriia</taxon>
        <taxon>Flavobacteriales</taxon>
        <taxon>Flavobacteriaceae</taxon>
        <taxon>Flavobacterium</taxon>
    </lineage>
</organism>
<evidence type="ECO:0000256" key="8">
    <source>
        <dbReference type="ARBA" id="ARBA00023012"/>
    </source>
</evidence>
<dbReference type="EMBL" id="QUNI01000010">
    <property type="protein sequence ID" value="REG96243.1"/>
    <property type="molecule type" value="Genomic_DNA"/>
</dbReference>
<evidence type="ECO:0000313" key="13">
    <source>
        <dbReference type="EMBL" id="REG96243.1"/>
    </source>
</evidence>
<evidence type="ECO:0000256" key="11">
    <source>
        <dbReference type="SAM" id="SignalP"/>
    </source>
</evidence>
<evidence type="ECO:0000256" key="7">
    <source>
        <dbReference type="ARBA" id="ARBA00022840"/>
    </source>
</evidence>
<keyword evidence="10" id="KW-0472">Membrane</keyword>
<comment type="caution">
    <text evidence="13">The sequence shown here is derived from an EMBL/GenBank/DDBJ whole genome shotgun (WGS) entry which is preliminary data.</text>
</comment>
<dbReference type="GO" id="GO:0000155">
    <property type="term" value="F:phosphorelay sensor kinase activity"/>
    <property type="evidence" value="ECO:0007669"/>
    <property type="project" value="InterPro"/>
</dbReference>
<dbReference type="AlphaFoldDB" id="A0A3E0EEU2"/>
<dbReference type="Pfam" id="PF02518">
    <property type="entry name" value="HATPase_c"/>
    <property type="match status" value="1"/>
</dbReference>
<protein>
    <recommendedName>
        <fullName evidence="2">histidine kinase</fullName>
        <ecNumber evidence="2">2.7.13.3</ecNumber>
    </recommendedName>
</protein>
<evidence type="ECO:0000256" key="3">
    <source>
        <dbReference type="ARBA" id="ARBA00022553"/>
    </source>
</evidence>
<keyword evidence="11" id="KW-0732">Signal</keyword>
<feature type="signal peptide" evidence="11">
    <location>
        <begin position="1"/>
        <end position="22"/>
    </location>
</feature>
<dbReference type="GO" id="GO:0016020">
    <property type="term" value="C:membrane"/>
    <property type="evidence" value="ECO:0007669"/>
    <property type="project" value="InterPro"/>
</dbReference>
<evidence type="ECO:0000256" key="5">
    <source>
        <dbReference type="ARBA" id="ARBA00022741"/>
    </source>
</evidence>
<dbReference type="Proteomes" id="UP000257136">
    <property type="component" value="Unassembled WGS sequence"/>
</dbReference>
<comment type="catalytic activity">
    <reaction evidence="1">
        <text>ATP + protein L-histidine = ADP + protein N-phospho-L-histidine.</text>
        <dbReference type="EC" id="2.7.13.3"/>
    </reaction>
</comment>
<keyword evidence="8" id="KW-0902">Two-component regulatory system</keyword>